<dbReference type="CDD" id="cd06261">
    <property type="entry name" value="TM_PBP2"/>
    <property type="match status" value="2"/>
</dbReference>
<evidence type="ECO:0000256" key="1">
    <source>
        <dbReference type="ARBA" id="ARBA00004429"/>
    </source>
</evidence>
<dbReference type="PANTHER" id="PTHR43357">
    <property type="entry name" value="INNER MEMBRANE ABC TRANSPORTER PERMEASE PROTEIN YDCV"/>
    <property type="match status" value="1"/>
</dbReference>
<feature type="compositionally biased region" description="Low complexity" evidence="9">
    <location>
        <begin position="14"/>
        <end position="23"/>
    </location>
</feature>
<accession>A0A4Q7Y956</accession>
<evidence type="ECO:0000256" key="4">
    <source>
        <dbReference type="ARBA" id="ARBA00022519"/>
    </source>
</evidence>
<dbReference type="SUPFAM" id="SSF161098">
    <property type="entry name" value="MetI-like"/>
    <property type="match status" value="2"/>
</dbReference>
<keyword evidence="12" id="KW-1185">Reference proteome</keyword>
<feature type="transmembrane region" description="Helical" evidence="8">
    <location>
        <begin position="99"/>
        <end position="121"/>
    </location>
</feature>
<evidence type="ECO:0000256" key="5">
    <source>
        <dbReference type="ARBA" id="ARBA00022692"/>
    </source>
</evidence>
<feature type="transmembrane region" description="Helical" evidence="8">
    <location>
        <begin position="332"/>
        <end position="355"/>
    </location>
</feature>
<feature type="transmembrane region" description="Helical" evidence="8">
    <location>
        <begin position="45"/>
        <end position="63"/>
    </location>
</feature>
<feature type="transmembrane region" description="Helical" evidence="8">
    <location>
        <begin position="176"/>
        <end position="198"/>
    </location>
</feature>
<dbReference type="EMBL" id="SHKV01000001">
    <property type="protein sequence ID" value="RZU32599.1"/>
    <property type="molecule type" value="Genomic_DNA"/>
</dbReference>
<keyword evidence="5 8" id="KW-0812">Transmembrane</keyword>
<evidence type="ECO:0000313" key="11">
    <source>
        <dbReference type="EMBL" id="RZU32599.1"/>
    </source>
</evidence>
<feature type="transmembrane region" description="Helical" evidence="8">
    <location>
        <begin position="512"/>
        <end position="529"/>
    </location>
</feature>
<evidence type="ECO:0000256" key="2">
    <source>
        <dbReference type="ARBA" id="ARBA00022448"/>
    </source>
</evidence>
<dbReference type="OrthoDB" id="5100908at2"/>
<feature type="compositionally biased region" description="Polar residues" evidence="9">
    <location>
        <begin position="1"/>
        <end position="12"/>
    </location>
</feature>
<dbReference type="Proteomes" id="UP000292507">
    <property type="component" value="Unassembled WGS sequence"/>
</dbReference>
<proteinExistence type="inferred from homology"/>
<evidence type="ECO:0000256" key="7">
    <source>
        <dbReference type="ARBA" id="ARBA00023136"/>
    </source>
</evidence>
<evidence type="ECO:0000259" key="10">
    <source>
        <dbReference type="PROSITE" id="PS50928"/>
    </source>
</evidence>
<gene>
    <name evidence="11" type="ORF">BKA19_2294</name>
</gene>
<keyword evidence="2 8" id="KW-0813">Transport</keyword>
<feature type="transmembrane region" description="Helical" evidence="8">
    <location>
        <begin position="456"/>
        <end position="479"/>
    </location>
</feature>
<dbReference type="InterPro" id="IPR000515">
    <property type="entry name" value="MetI-like"/>
</dbReference>
<dbReference type="AlphaFoldDB" id="A0A4Q7Y956"/>
<dbReference type="Pfam" id="PF00528">
    <property type="entry name" value="BPD_transp_1"/>
    <property type="match status" value="2"/>
</dbReference>
<dbReference type="PROSITE" id="PS50928">
    <property type="entry name" value="ABC_TM1"/>
    <property type="match status" value="2"/>
</dbReference>
<dbReference type="Gene3D" id="1.10.3720.10">
    <property type="entry name" value="MetI-like"/>
    <property type="match status" value="2"/>
</dbReference>
<organism evidence="11 12">
    <name type="scientific">Blastococcus saxobsidens</name>
    <dbReference type="NCBI Taxonomy" id="138336"/>
    <lineage>
        <taxon>Bacteria</taxon>
        <taxon>Bacillati</taxon>
        <taxon>Actinomycetota</taxon>
        <taxon>Actinomycetes</taxon>
        <taxon>Geodermatophilales</taxon>
        <taxon>Geodermatophilaceae</taxon>
        <taxon>Blastococcus</taxon>
    </lineage>
</organism>
<feature type="transmembrane region" description="Helical" evidence="8">
    <location>
        <begin position="562"/>
        <end position="584"/>
    </location>
</feature>
<feature type="transmembrane region" description="Helical" evidence="8">
    <location>
        <begin position="394"/>
        <end position="415"/>
    </location>
</feature>
<evidence type="ECO:0000256" key="9">
    <source>
        <dbReference type="SAM" id="MobiDB-lite"/>
    </source>
</evidence>
<feature type="region of interest" description="Disordered" evidence="9">
    <location>
        <begin position="591"/>
        <end position="611"/>
    </location>
</feature>
<comment type="subcellular location">
    <subcellularLocation>
        <location evidence="1">Cell inner membrane</location>
        <topology evidence="1">Multi-pass membrane protein</topology>
    </subcellularLocation>
    <subcellularLocation>
        <location evidence="8">Cell membrane</location>
        <topology evidence="8">Multi-pass membrane protein</topology>
    </subcellularLocation>
</comment>
<feature type="transmembrane region" description="Helical" evidence="8">
    <location>
        <begin position="282"/>
        <end position="302"/>
    </location>
</feature>
<dbReference type="InterPro" id="IPR035906">
    <property type="entry name" value="MetI-like_sf"/>
</dbReference>
<evidence type="ECO:0000256" key="3">
    <source>
        <dbReference type="ARBA" id="ARBA00022475"/>
    </source>
</evidence>
<reference evidence="11 12" key="1">
    <citation type="submission" date="2019-02" db="EMBL/GenBank/DDBJ databases">
        <title>Sequencing the genomes of 1000 actinobacteria strains.</title>
        <authorList>
            <person name="Klenk H.-P."/>
        </authorList>
    </citation>
    <scope>NUCLEOTIDE SEQUENCE [LARGE SCALE GENOMIC DNA]</scope>
    <source>
        <strain evidence="11 12">DSM 44509</strain>
    </source>
</reference>
<comment type="caution">
    <text evidence="11">The sequence shown here is derived from an EMBL/GenBank/DDBJ whole genome shotgun (WGS) entry which is preliminary data.</text>
</comment>
<feature type="transmembrane region" description="Helical" evidence="8">
    <location>
        <begin position="229"/>
        <end position="262"/>
    </location>
</feature>
<protein>
    <submittedName>
        <fullName evidence="11">Iron(III) transport system permease protein</fullName>
    </submittedName>
</protein>
<dbReference type="GO" id="GO:0055085">
    <property type="term" value="P:transmembrane transport"/>
    <property type="evidence" value="ECO:0007669"/>
    <property type="project" value="InterPro"/>
</dbReference>
<name>A0A4Q7Y956_9ACTN</name>
<keyword evidence="4" id="KW-0997">Cell inner membrane</keyword>
<feature type="domain" description="ABC transmembrane type-1" evidence="10">
    <location>
        <begin position="95"/>
        <end position="303"/>
    </location>
</feature>
<keyword evidence="7 8" id="KW-0472">Membrane</keyword>
<feature type="region of interest" description="Disordered" evidence="9">
    <location>
        <begin position="1"/>
        <end position="39"/>
    </location>
</feature>
<dbReference type="PANTHER" id="PTHR43357:SF4">
    <property type="entry name" value="INNER MEMBRANE ABC TRANSPORTER PERMEASE PROTEIN YDCV"/>
    <property type="match status" value="1"/>
</dbReference>
<feature type="transmembrane region" description="Helical" evidence="8">
    <location>
        <begin position="133"/>
        <end position="156"/>
    </location>
</feature>
<dbReference type="RefSeq" id="WP_104528008.1">
    <property type="nucleotide sequence ID" value="NZ_POQT01000009.1"/>
</dbReference>
<feature type="transmembrane region" description="Helical" evidence="8">
    <location>
        <begin position="427"/>
        <end position="450"/>
    </location>
</feature>
<evidence type="ECO:0000313" key="12">
    <source>
        <dbReference type="Proteomes" id="UP000292507"/>
    </source>
</evidence>
<keyword evidence="3" id="KW-1003">Cell membrane</keyword>
<dbReference type="GO" id="GO:0005886">
    <property type="term" value="C:plasma membrane"/>
    <property type="evidence" value="ECO:0007669"/>
    <property type="project" value="UniProtKB-SubCell"/>
</dbReference>
<keyword evidence="6 8" id="KW-1133">Transmembrane helix</keyword>
<sequence length="611" mass="64600">MTLSHSATSTVSEAGPRARSASGPAGGPTPGRAPRRRRSTGFERAMRVVWTLALLALVGYPIAQVFGQSIVAEDGGITLSNYALLGTEPQLLAAIRNSLWIACGTVLGSLLIGLPLAWFTVRTDMPMRRFFRGSAVLTFAAPSFIAALGWVLLLGPRNGVLNTTLMSIFGLEESPFNIFTAWGIIFVLSLFLYPLVFLPVSAALEGIDPALEHAAASLGASRWRVLRTVTFPVIAPALIAGAILVFVSSAIIFGPVAILGAPTGFQTIPTVLLSLMQFPPRIEVAAVISVPILVIIAALLLIQRKLVGGRRFTVIGGKPGRQDVTHLGAGRYLAVAFCTAVVGLSLVLPFGMLLVTSFRKALGRPLGWDNFTLTGNYEEVFGRPLIAAAMGNSFALAIGGTLLALLVALLASWLVHRTKARSNALIVGAMAAPLAFPGAVLGIGLIIAYAAQPFGLGGTLTILLIAYAGSALPLTFAYVHAGMGQIGAEVEEASRGLGASWARTWRRITVPLLRPSLLAAGLLNFVLLFRELEMSVFLYTGANPTVATVLYNLASESLYQRVGALSVVILLINIVVTVIAMRLLDRRPGESARRSRRSPSVVLDTPPEEAA</sequence>
<feature type="domain" description="ABC transmembrane type-1" evidence="10">
    <location>
        <begin position="390"/>
        <end position="580"/>
    </location>
</feature>
<evidence type="ECO:0000256" key="6">
    <source>
        <dbReference type="ARBA" id="ARBA00022989"/>
    </source>
</evidence>
<comment type="similarity">
    <text evidence="8">Belongs to the binding-protein-dependent transport system permease family.</text>
</comment>
<evidence type="ECO:0000256" key="8">
    <source>
        <dbReference type="RuleBase" id="RU363032"/>
    </source>
</evidence>